<evidence type="ECO:0000313" key="1">
    <source>
        <dbReference type="EMBL" id="GAG14276.1"/>
    </source>
</evidence>
<reference evidence="1" key="1">
    <citation type="journal article" date="2014" name="Front. Microbiol.">
        <title>High frequency of phylogenetically diverse reductive dehalogenase-homologous genes in deep subseafloor sedimentary metagenomes.</title>
        <authorList>
            <person name="Kawai M."/>
            <person name="Futagami T."/>
            <person name="Toyoda A."/>
            <person name="Takaki Y."/>
            <person name="Nishi S."/>
            <person name="Hori S."/>
            <person name="Arai W."/>
            <person name="Tsubouchi T."/>
            <person name="Morono Y."/>
            <person name="Uchiyama I."/>
            <person name="Ito T."/>
            <person name="Fujiyama A."/>
            <person name="Inagaki F."/>
            <person name="Takami H."/>
        </authorList>
    </citation>
    <scope>NUCLEOTIDE SEQUENCE</scope>
    <source>
        <strain evidence="1">Expedition CK06-06</strain>
    </source>
</reference>
<feature type="non-terminal residue" evidence="1">
    <location>
        <position position="154"/>
    </location>
</feature>
<accession>X0WNJ7</accession>
<organism evidence="1">
    <name type="scientific">marine sediment metagenome</name>
    <dbReference type="NCBI Taxonomy" id="412755"/>
    <lineage>
        <taxon>unclassified sequences</taxon>
        <taxon>metagenomes</taxon>
        <taxon>ecological metagenomes</taxon>
    </lineage>
</organism>
<dbReference type="AlphaFoldDB" id="X0WNJ7"/>
<name>X0WNJ7_9ZZZZ</name>
<comment type="caution">
    <text evidence="1">The sequence shown here is derived from an EMBL/GenBank/DDBJ whole genome shotgun (WGS) entry which is preliminary data.</text>
</comment>
<sequence>MLGLLRENRPQVTRIFLSSEELRHIFEEIEADHNWKIFVRKGVLYSHHEEGSIIFRKGHFQALFNKAENENGYVDKVEFETRDENNHTRLHGFMSREGVFYFHGGKLEILTDVILPKVSVISNGKKQKLEKRERKFGDLALNPIELVFPEDRFS</sequence>
<protein>
    <submittedName>
        <fullName evidence="1">Uncharacterized protein</fullName>
    </submittedName>
</protein>
<proteinExistence type="predicted"/>
<gene>
    <name evidence="1" type="ORF">S01H1_59442</name>
</gene>
<dbReference type="EMBL" id="BARS01038873">
    <property type="protein sequence ID" value="GAG14276.1"/>
    <property type="molecule type" value="Genomic_DNA"/>
</dbReference>